<evidence type="ECO:0000313" key="7">
    <source>
        <dbReference type="Proteomes" id="UP000198983"/>
    </source>
</evidence>
<evidence type="ECO:0000256" key="4">
    <source>
        <dbReference type="ARBA" id="ARBA00023163"/>
    </source>
</evidence>
<dbReference type="SUPFAM" id="SSF52172">
    <property type="entry name" value="CheY-like"/>
    <property type="match status" value="1"/>
</dbReference>
<dbReference type="SUPFAM" id="SSF55781">
    <property type="entry name" value="GAF domain-like"/>
    <property type="match status" value="1"/>
</dbReference>
<dbReference type="InterPro" id="IPR005561">
    <property type="entry name" value="ANTAR"/>
</dbReference>
<dbReference type="InterPro" id="IPR029016">
    <property type="entry name" value="GAF-like_dom_sf"/>
</dbReference>
<dbReference type="Pfam" id="PF03861">
    <property type="entry name" value="ANTAR"/>
    <property type="match status" value="1"/>
</dbReference>
<protein>
    <submittedName>
        <fullName evidence="6">GAF domain-containing protein</fullName>
    </submittedName>
</protein>
<keyword evidence="7" id="KW-1185">Reference proteome</keyword>
<dbReference type="SMART" id="SM00065">
    <property type="entry name" value="GAF"/>
    <property type="match status" value="1"/>
</dbReference>
<reference evidence="6 7" key="1">
    <citation type="submission" date="2016-10" db="EMBL/GenBank/DDBJ databases">
        <authorList>
            <person name="de Groot N.N."/>
        </authorList>
    </citation>
    <scope>NUCLEOTIDE SEQUENCE [LARGE SCALE GENOMIC DNA]</scope>
    <source>
        <strain evidence="6 7">DSM 22024</strain>
    </source>
</reference>
<dbReference type="STRING" id="117157.SAMN04489717_2614"/>
<dbReference type="GO" id="GO:0003723">
    <property type="term" value="F:RNA binding"/>
    <property type="evidence" value="ECO:0007669"/>
    <property type="project" value="InterPro"/>
</dbReference>
<keyword evidence="1" id="KW-0808">Transferase</keyword>
<keyword evidence="4" id="KW-0804">Transcription</keyword>
<gene>
    <name evidence="6" type="ORF">SAMN04489717_2614</name>
</gene>
<dbReference type="PIRSF" id="PIRSF036625">
    <property type="entry name" value="GAF_ANTAR"/>
    <property type="match status" value="1"/>
</dbReference>
<dbReference type="Gene3D" id="1.10.10.10">
    <property type="entry name" value="Winged helix-like DNA-binding domain superfamily/Winged helix DNA-binding domain"/>
    <property type="match status" value="1"/>
</dbReference>
<dbReference type="Gene3D" id="3.30.450.40">
    <property type="match status" value="1"/>
</dbReference>
<proteinExistence type="predicted"/>
<keyword evidence="3" id="KW-0805">Transcription regulation</keyword>
<dbReference type="InterPro" id="IPR003018">
    <property type="entry name" value="GAF"/>
</dbReference>
<evidence type="ECO:0000256" key="3">
    <source>
        <dbReference type="ARBA" id="ARBA00023015"/>
    </source>
</evidence>
<dbReference type="InterPro" id="IPR011006">
    <property type="entry name" value="CheY-like_superfamily"/>
</dbReference>
<accession>A0A1H1RZZ7</accession>
<sequence length="251" mass="27263">MDQRPEPNPPAVDLSGLLGSLQSLLLTGPRLEEFLKQVASLASEVTSPPASCGITIRRDGEAITIATSDDRAALVDQKQYDFGEGPCIATLDTGHILEVKCQATDTTWPKYSAAAAELGVLCSLSLPLKVGDETLGALNFYAFDRPNAFDGDQRARAETFATQASTALALTVRHTEQADLTSQLEQALVSRTYIDQAVGIVMGQQRCDADQAFDILRRHSQNNNRRLRDVATDLINRVSGKPPVPPRPFER</sequence>
<dbReference type="InterPro" id="IPR036388">
    <property type="entry name" value="WH-like_DNA-bd_sf"/>
</dbReference>
<evidence type="ECO:0000259" key="5">
    <source>
        <dbReference type="PROSITE" id="PS50921"/>
    </source>
</evidence>
<dbReference type="GO" id="GO:0016301">
    <property type="term" value="F:kinase activity"/>
    <property type="evidence" value="ECO:0007669"/>
    <property type="project" value="UniProtKB-KW"/>
</dbReference>
<evidence type="ECO:0000256" key="2">
    <source>
        <dbReference type="ARBA" id="ARBA00022777"/>
    </source>
</evidence>
<feature type="domain" description="ANTAR" evidence="5">
    <location>
        <begin position="174"/>
        <end position="235"/>
    </location>
</feature>
<dbReference type="InterPro" id="IPR012074">
    <property type="entry name" value="GAF_ANTAR"/>
</dbReference>
<dbReference type="OrthoDB" id="7466251at2"/>
<dbReference type="SMART" id="SM01012">
    <property type="entry name" value="ANTAR"/>
    <property type="match status" value="1"/>
</dbReference>
<dbReference type="PROSITE" id="PS50921">
    <property type="entry name" value="ANTAR"/>
    <property type="match status" value="1"/>
</dbReference>
<dbReference type="EMBL" id="LT629732">
    <property type="protein sequence ID" value="SDS41255.1"/>
    <property type="molecule type" value="Genomic_DNA"/>
</dbReference>
<dbReference type="Proteomes" id="UP000198983">
    <property type="component" value="Chromosome I"/>
</dbReference>
<dbReference type="Pfam" id="PF13185">
    <property type="entry name" value="GAF_2"/>
    <property type="match status" value="1"/>
</dbReference>
<dbReference type="RefSeq" id="WP_092653601.1">
    <property type="nucleotide sequence ID" value="NZ_LT629732.1"/>
</dbReference>
<name>A0A1H1RZZ7_9ACTN</name>
<organism evidence="6 7">
    <name type="scientific">Actinopolymorpha singaporensis</name>
    <dbReference type="NCBI Taxonomy" id="117157"/>
    <lineage>
        <taxon>Bacteria</taxon>
        <taxon>Bacillati</taxon>
        <taxon>Actinomycetota</taxon>
        <taxon>Actinomycetes</taxon>
        <taxon>Propionibacteriales</taxon>
        <taxon>Actinopolymorphaceae</taxon>
        <taxon>Actinopolymorpha</taxon>
    </lineage>
</organism>
<evidence type="ECO:0000313" key="6">
    <source>
        <dbReference type="EMBL" id="SDS41255.1"/>
    </source>
</evidence>
<dbReference type="AlphaFoldDB" id="A0A1H1RZZ7"/>
<evidence type="ECO:0000256" key="1">
    <source>
        <dbReference type="ARBA" id="ARBA00022679"/>
    </source>
</evidence>
<keyword evidence="2" id="KW-0418">Kinase</keyword>